<dbReference type="EMBL" id="NIPO01000001">
    <property type="protein sequence ID" value="PJR03359.1"/>
    <property type="molecule type" value="Genomic_DNA"/>
</dbReference>
<dbReference type="GO" id="GO:0016491">
    <property type="term" value="F:oxidoreductase activity"/>
    <property type="evidence" value="ECO:0007669"/>
    <property type="project" value="InterPro"/>
</dbReference>
<protein>
    <submittedName>
        <fullName evidence="3">Pyridine nucleotide-disulfide oxidoreductase</fullName>
    </submittedName>
</protein>
<dbReference type="AlphaFoldDB" id="A0A2M9R3C3"/>
<dbReference type="Pfam" id="PF07992">
    <property type="entry name" value="Pyr_redox_2"/>
    <property type="match status" value="1"/>
</dbReference>
<comment type="caution">
    <text evidence="3">The sequence shown here is derived from an EMBL/GenBank/DDBJ whole genome shotgun (WGS) entry which is preliminary data.</text>
</comment>
<evidence type="ECO:0000256" key="1">
    <source>
        <dbReference type="SAM" id="Phobius"/>
    </source>
</evidence>
<evidence type="ECO:0000313" key="3">
    <source>
        <dbReference type="EMBL" id="PJR03359.1"/>
    </source>
</evidence>
<dbReference type="InterPro" id="IPR036188">
    <property type="entry name" value="FAD/NAD-bd_sf"/>
</dbReference>
<organism evidence="3 4">
    <name type="scientific">Avrilella dinanensis</name>
    <dbReference type="NCBI Taxonomy" id="2008672"/>
    <lineage>
        <taxon>Bacteria</taxon>
        <taxon>Pseudomonadati</taxon>
        <taxon>Bacteroidota</taxon>
        <taxon>Flavobacteriia</taxon>
        <taxon>Flavobacteriales</taxon>
        <taxon>Flavobacteriaceae</taxon>
        <taxon>Avrilella</taxon>
    </lineage>
</organism>
<keyword evidence="4" id="KW-1185">Reference proteome</keyword>
<dbReference type="InterPro" id="IPR023753">
    <property type="entry name" value="FAD/NAD-binding_dom"/>
</dbReference>
<dbReference type="OrthoDB" id="1199853at2"/>
<feature type="domain" description="FAD/NAD(P)-binding" evidence="2">
    <location>
        <begin position="3"/>
        <end position="159"/>
    </location>
</feature>
<dbReference type="Gene3D" id="3.50.50.60">
    <property type="entry name" value="FAD/NAD(P)-binding domain"/>
    <property type="match status" value="1"/>
</dbReference>
<feature type="transmembrane region" description="Helical" evidence="1">
    <location>
        <begin position="6"/>
        <end position="24"/>
    </location>
</feature>
<sequence>MTDVFIIGGGPAAVSCALVLGSAYRKEFASARKITLLAHQKASYLQDALLNNVYGILPGTSGKDLLHESLSHLQQTYPHVEIIHNEKVTEVIRLNAGFQIKTNENIYLAKTVVVATNSTSAFNIEGLTKYIIPHEKSIPSKNRVQLKNDNHLVDDNLFVAGTLAGLPSQVSIAAGSGAFVATEILTQWNNGLPAHSHDSIKK</sequence>
<evidence type="ECO:0000313" key="4">
    <source>
        <dbReference type="Proteomes" id="UP000231960"/>
    </source>
</evidence>
<dbReference type="RefSeq" id="WP_100676927.1">
    <property type="nucleotide sequence ID" value="NZ_JAJUJS010000010.1"/>
</dbReference>
<gene>
    <name evidence="3" type="ORF">CDL10_01695</name>
</gene>
<dbReference type="PRINTS" id="PR00469">
    <property type="entry name" value="PNDRDTASEII"/>
</dbReference>
<accession>A0A2M9R3C3</accession>
<evidence type="ECO:0000259" key="2">
    <source>
        <dbReference type="Pfam" id="PF07992"/>
    </source>
</evidence>
<dbReference type="Proteomes" id="UP000231960">
    <property type="component" value="Unassembled WGS sequence"/>
</dbReference>
<keyword evidence="1" id="KW-0472">Membrane</keyword>
<keyword evidence="1" id="KW-1133">Transmembrane helix</keyword>
<reference evidence="3 4" key="1">
    <citation type="submission" date="2017-06" db="EMBL/GenBank/DDBJ databases">
        <title>Description of Avrilella dinanensis gen. nov. sp. nov.</title>
        <authorList>
            <person name="Leyer C."/>
            <person name="Sassi M."/>
            <person name="Minet J."/>
            <person name="Kayal S."/>
            <person name="Cattoir V."/>
        </authorList>
    </citation>
    <scope>NUCLEOTIDE SEQUENCE [LARGE SCALE GENOMIC DNA]</scope>
    <source>
        <strain evidence="3 4">UR159</strain>
    </source>
</reference>
<dbReference type="SUPFAM" id="SSF51905">
    <property type="entry name" value="FAD/NAD(P)-binding domain"/>
    <property type="match status" value="1"/>
</dbReference>
<proteinExistence type="predicted"/>
<name>A0A2M9R3C3_9FLAO</name>
<keyword evidence="1" id="KW-0812">Transmembrane</keyword>